<dbReference type="Proteomes" id="UP000298111">
    <property type="component" value="Unassembled WGS sequence"/>
</dbReference>
<feature type="domain" description="AB hydrolase-1" evidence="1">
    <location>
        <begin position="32"/>
        <end position="156"/>
    </location>
</feature>
<dbReference type="InterPro" id="IPR029058">
    <property type="entry name" value="AB_hydrolase_fold"/>
</dbReference>
<dbReference type="SUPFAM" id="SSF53474">
    <property type="entry name" value="alpha/beta-Hydrolases"/>
    <property type="match status" value="1"/>
</dbReference>
<dbReference type="GO" id="GO:0004806">
    <property type="term" value="F:triacylglycerol lipase activity"/>
    <property type="evidence" value="ECO:0007669"/>
    <property type="project" value="TreeGrafter"/>
</dbReference>
<dbReference type="Pfam" id="PF00561">
    <property type="entry name" value="Abhydrolase_1"/>
    <property type="match status" value="1"/>
</dbReference>
<accession>A0A8H1QKN8</accession>
<dbReference type="EMBL" id="RCIY01000114">
    <property type="protein sequence ID" value="TGG75652.1"/>
    <property type="molecule type" value="Genomic_DNA"/>
</dbReference>
<organism evidence="2 3">
    <name type="scientific">Streptomyces albus</name>
    <dbReference type="NCBI Taxonomy" id="1888"/>
    <lineage>
        <taxon>Bacteria</taxon>
        <taxon>Bacillati</taxon>
        <taxon>Actinomycetota</taxon>
        <taxon>Actinomycetes</taxon>
        <taxon>Kitasatosporales</taxon>
        <taxon>Streptomycetaceae</taxon>
        <taxon>Streptomyces</taxon>
    </lineage>
</organism>
<dbReference type="Gene3D" id="3.40.50.1820">
    <property type="entry name" value="alpha/beta hydrolase"/>
    <property type="match status" value="1"/>
</dbReference>
<dbReference type="RefSeq" id="WP_135567771.1">
    <property type="nucleotide sequence ID" value="NZ_CP103060.1"/>
</dbReference>
<protein>
    <submittedName>
        <fullName evidence="2">Alpha/beta fold hydrolase</fullName>
    </submittedName>
</protein>
<keyword evidence="2" id="KW-0378">Hydrolase</keyword>
<dbReference type="InterPro" id="IPR050471">
    <property type="entry name" value="AB_hydrolase"/>
</dbReference>
<dbReference type="PANTHER" id="PTHR43433">
    <property type="entry name" value="HYDROLASE, ALPHA/BETA FOLD FAMILY PROTEIN"/>
    <property type="match status" value="1"/>
</dbReference>
<dbReference type="InterPro" id="IPR000073">
    <property type="entry name" value="AB_hydrolase_1"/>
</dbReference>
<dbReference type="PANTHER" id="PTHR43433:SF5">
    <property type="entry name" value="AB HYDROLASE-1 DOMAIN-CONTAINING PROTEIN"/>
    <property type="match status" value="1"/>
</dbReference>
<dbReference type="AlphaFoldDB" id="A0A8H1QKN8"/>
<evidence type="ECO:0000313" key="2">
    <source>
        <dbReference type="EMBL" id="TGG75652.1"/>
    </source>
</evidence>
<evidence type="ECO:0000259" key="1">
    <source>
        <dbReference type="Pfam" id="PF00561"/>
    </source>
</evidence>
<gene>
    <name evidence="2" type="ORF">D8771_32090</name>
</gene>
<sequence length="291" mass="29907">MTDRFDDSTAPRTGSLPVPGATLRYQVRGSGPLVLLIPGGAGDAEIFHGVAPALAARFTVASYAPRGISGSPLDVPGRDQKVEVHAADAARLLDLLSPDEPGYVLGTSSGGITAVELLVRHPDRVRLAVAHEPPLARVLPEPQAALAGFAEAARAAAREGAGAGYARLGAALGPAEDTEPDADEGAPAPLPDALRETVEASSAHFLRHVLRPFTHHEPDLAALKAVADRLVVGVGRTSRGQLQHTIATTLAGAVGAECRQFPGGHLGSVEHPSAFARVLEETLLAAGPAAR</sequence>
<dbReference type="GO" id="GO:0046503">
    <property type="term" value="P:glycerolipid catabolic process"/>
    <property type="evidence" value="ECO:0007669"/>
    <property type="project" value="TreeGrafter"/>
</dbReference>
<evidence type="ECO:0000313" key="3">
    <source>
        <dbReference type="Proteomes" id="UP000298111"/>
    </source>
</evidence>
<proteinExistence type="predicted"/>
<reference evidence="2 3" key="1">
    <citation type="submission" date="2018-10" db="EMBL/GenBank/DDBJ databases">
        <title>Isolation of pseudouridimycin from Streptomyces albus DSM 40763.</title>
        <authorList>
            <person name="Rosenqvist P."/>
            <person name="Metsae-Ketelae M."/>
            <person name="Virta P."/>
        </authorList>
    </citation>
    <scope>NUCLEOTIDE SEQUENCE [LARGE SCALE GENOMIC DNA]</scope>
    <source>
        <strain evidence="2 3">DSM 40763</strain>
    </source>
</reference>
<comment type="caution">
    <text evidence="2">The sequence shown here is derived from an EMBL/GenBank/DDBJ whole genome shotgun (WGS) entry which is preliminary data.</text>
</comment>
<dbReference type="GeneID" id="75181695"/>
<name>A0A8H1QKN8_9ACTN</name>